<evidence type="ECO:0000256" key="1">
    <source>
        <dbReference type="SAM" id="MobiDB-lite"/>
    </source>
</evidence>
<dbReference type="Proteomes" id="UP000433050">
    <property type="component" value="Unassembled WGS sequence"/>
</dbReference>
<keyword evidence="3" id="KW-1185">Reference proteome</keyword>
<organism evidence="2 3">
    <name type="scientific">Starkeya nomas</name>
    <dbReference type="NCBI Taxonomy" id="2666134"/>
    <lineage>
        <taxon>Bacteria</taxon>
        <taxon>Pseudomonadati</taxon>
        <taxon>Pseudomonadota</taxon>
        <taxon>Alphaproteobacteria</taxon>
        <taxon>Hyphomicrobiales</taxon>
        <taxon>Xanthobacteraceae</taxon>
        <taxon>Starkeya</taxon>
    </lineage>
</organism>
<reference evidence="2 3" key="1">
    <citation type="submission" date="2019-12" db="EMBL/GenBank/DDBJ databases">
        <authorList>
            <person name="Reyes-Prieto M."/>
        </authorList>
    </citation>
    <scope>NUCLEOTIDE SEQUENCE [LARGE SCALE GENOMIC DNA]</scope>
    <source>
        <strain evidence="2">HF14-78462</strain>
    </source>
</reference>
<accession>A0A5S9Q7F4</accession>
<evidence type="ECO:0000313" key="2">
    <source>
        <dbReference type="EMBL" id="CAA0113836.1"/>
    </source>
</evidence>
<evidence type="ECO:0000313" key="3">
    <source>
        <dbReference type="Proteomes" id="UP000433050"/>
    </source>
</evidence>
<feature type="region of interest" description="Disordered" evidence="1">
    <location>
        <begin position="34"/>
        <end position="65"/>
    </location>
</feature>
<sequence>MEESRTTYLDTGADLPVGTPVRLPYRFCRIPSARGGHRPVVPRDREPASAFASRSRAGMVNRRYH</sequence>
<gene>
    <name evidence="2" type="ORF">STARVERO_04276</name>
</gene>
<name>A0A5S9Q7F4_9HYPH</name>
<dbReference type="EMBL" id="CACSAS010000001">
    <property type="protein sequence ID" value="CAA0113836.1"/>
    <property type="molecule type" value="Genomic_DNA"/>
</dbReference>
<protein>
    <submittedName>
        <fullName evidence="2">Uncharacterized protein</fullName>
    </submittedName>
</protein>
<dbReference type="AlphaFoldDB" id="A0A5S9Q7F4"/>
<proteinExistence type="predicted"/>